<protein>
    <recommendedName>
        <fullName evidence="1">Polymerase nucleotidyl transferase domain-containing protein</fullName>
    </recommendedName>
</protein>
<dbReference type="CDD" id="cd05402">
    <property type="entry name" value="NT_PAP_TUTase"/>
    <property type="match status" value="1"/>
</dbReference>
<accession>A0ABD2IH35</accession>
<sequence length="257" mass="28759">MEKGGKASAEKEGEKCHRILGTELAKVNLGSFILNSFLHSIYQEFLSNPNESKRCLLDIGVYVNEIWHRMEIIGILSNFTGINELLTENGYTDCPSVELALDKVKQIVSKWSNNEARLLLTGSYALGTHARGSDIDAICIVPQKLGKKEQREHFHGTAFCDLDKKVAQRQCEDNSLYCHFCKEPKIQFLNKIPSAYCPMVQLKLANIEFDLSFVAIPPSADALPNEPIQTNEVERMMAQLANQTIPQEAMLQALSGE</sequence>
<dbReference type="InterPro" id="IPR002934">
    <property type="entry name" value="Polymerase_NTP_transf_dom"/>
</dbReference>
<dbReference type="PANTHER" id="PTHR10682">
    <property type="entry name" value="POLY A POLYMERASE"/>
    <property type="match status" value="1"/>
</dbReference>
<dbReference type="PANTHER" id="PTHR10682:SF10">
    <property type="entry name" value="POLYNUCLEOTIDE ADENYLYLTRANSFERASE"/>
    <property type="match status" value="1"/>
</dbReference>
<reference evidence="2 3" key="1">
    <citation type="submission" date="2024-10" db="EMBL/GenBank/DDBJ databases">
        <authorList>
            <person name="Kim D."/>
        </authorList>
    </citation>
    <scope>NUCLEOTIDE SEQUENCE [LARGE SCALE GENOMIC DNA]</scope>
    <source>
        <strain evidence="2">BH-2024</strain>
    </source>
</reference>
<evidence type="ECO:0000259" key="1">
    <source>
        <dbReference type="Pfam" id="PF01909"/>
    </source>
</evidence>
<evidence type="ECO:0000313" key="2">
    <source>
        <dbReference type="EMBL" id="KAL3076811.1"/>
    </source>
</evidence>
<dbReference type="Pfam" id="PF01909">
    <property type="entry name" value="NTP_transf_2"/>
    <property type="match status" value="1"/>
</dbReference>
<gene>
    <name evidence="2" type="ORF">niasHT_033713</name>
</gene>
<feature type="domain" description="Polymerase nucleotidyl transferase" evidence="1">
    <location>
        <begin position="102"/>
        <end position="150"/>
    </location>
</feature>
<dbReference type="EMBL" id="JBICBT010001241">
    <property type="protein sequence ID" value="KAL3076811.1"/>
    <property type="molecule type" value="Genomic_DNA"/>
</dbReference>
<dbReference type="Gene3D" id="3.30.460.10">
    <property type="entry name" value="Beta Polymerase, domain 2"/>
    <property type="match status" value="1"/>
</dbReference>
<comment type="caution">
    <text evidence="2">The sequence shown here is derived from an EMBL/GenBank/DDBJ whole genome shotgun (WGS) entry which is preliminary data.</text>
</comment>
<evidence type="ECO:0000313" key="3">
    <source>
        <dbReference type="Proteomes" id="UP001620626"/>
    </source>
</evidence>
<keyword evidence="3" id="KW-1185">Reference proteome</keyword>
<proteinExistence type="predicted"/>
<dbReference type="InterPro" id="IPR043519">
    <property type="entry name" value="NT_sf"/>
</dbReference>
<organism evidence="2 3">
    <name type="scientific">Heterodera trifolii</name>
    <dbReference type="NCBI Taxonomy" id="157864"/>
    <lineage>
        <taxon>Eukaryota</taxon>
        <taxon>Metazoa</taxon>
        <taxon>Ecdysozoa</taxon>
        <taxon>Nematoda</taxon>
        <taxon>Chromadorea</taxon>
        <taxon>Rhabditida</taxon>
        <taxon>Tylenchina</taxon>
        <taxon>Tylenchomorpha</taxon>
        <taxon>Tylenchoidea</taxon>
        <taxon>Heteroderidae</taxon>
        <taxon>Heteroderinae</taxon>
        <taxon>Heterodera</taxon>
    </lineage>
</organism>
<dbReference type="Proteomes" id="UP001620626">
    <property type="component" value="Unassembled WGS sequence"/>
</dbReference>
<dbReference type="AlphaFoldDB" id="A0ABD2IH35"/>
<dbReference type="SUPFAM" id="SSF81301">
    <property type="entry name" value="Nucleotidyltransferase"/>
    <property type="match status" value="1"/>
</dbReference>
<name>A0ABD2IH35_9BILA</name>